<protein>
    <recommendedName>
        <fullName evidence="4">Outer membrane protein</fullName>
    </recommendedName>
</protein>
<accession>A0ABQ0UHA7</accession>
<comment type="caution">
    <text evidence="2">The sequence shown here is derived from an EMBL/GenBank/DDBJ whole genome shotgun (WGS) entry which is preliminary data.</text>
</comment>
<organism evidence="2 3">
    <name type="scientific">Pseudoalteromonas atlantica</name>
    <name type="common">Alteromonas atlantica</name>
    <dbReference type="NCBI Taxonomy" id="288"/>
    <lineage>
        <taxon>Bacteria</taxon>
        <taxon>Pseudomonadati</taxon>
        <taxon>Pseudomonadota</taxon>
        <taxon>Gammaproteobacteria</taxon>
        <taxon>Alteromonadales</taxon>
        <taxon>Pseudoalteromonadaceae</taxon>
        <taxon>Pseudoalteromonas</taxon>
    </lineage>
</organism>
<keyword evidence="1" id="KW-0732">Signal</keyword>
<evidence type="ECO:0000313" key="2">
    <source>
        <dbReference type="EMBL" id="GEK77832.1"/>
    </source>
</evidence>
<feature type="chain" id="PRO_5045283116" description="Outer membrane protein" evidence="1">
    <location>
        <begin position="25"/>
        <end position="605"/>
    </location>
</feature>
<feature type="signal peptide" evidence="1">
    <location>
        <begin position="1"/>
        <end position="24"/>
    </location>
</feature>
<gene>
    <name evidence="2" type="ORF">PAT01_31360</name>
</gene>
<dbReference type="EMBL" id="BJUT01000045">
    <property type="protein sequence ID" value="GEK77832.1"/>
    <property type="molecule type" value="Genomic_DNA"/>
</dbReference>
<sequence>MKRFTKLALIPAAVTAVLAGNAYAGTEACFEIYKTGDNAGVSAFDQKYTGAACEITRSGAGETTLAPIDETKIAYELTGNLPIDFDDIDGDDITVNDAGRDQQIVYIPTTDIPGGTKLKFKLTGAVFDGNANQIHLVKHTDEDGAARIEAVASSDGQVDGESEITFITKAGITIGAGTRLAFSRVSTGEDAGTLGSEVDPVGILIANDECTTADVSASVSLKALEAVTDGGNGYSILGAISPNTKIADISAQFYAFQDVVTAEADVNAESTNSLGQAITARTEFVFDPTAANQLVARQTQVVYKSAFYDREALLDRSIDLQVDDYLETSFVASGAPGASVRMGAFNARLDADNVPKDQFELDNGAVWGTFGLTKAAARVYDTQAIDVFTPAWDNGTAEANPRPVTDETLYGAAYNEVFYAVSNLQADGVMNFNYAVDTNYTLDFDDANYIDHCEMTVRSHEIGVNGAVLKVPYAVNGEGNFVRVTNEHDEAAEVTVDVFGESADGTTNNRKVTAVKLGTVAAQSSVVYFVPDLIEEAVEQAGYTGADGGYAAGDLGANAAAGTKRHSLTFTVTAPRDTVHGVSVQRVVGGSDRVMPVLDRNVWSQ</sequence>
<proteinExistence type="predicted"/>
<evidence type="ECO:0000256" key="1">
    <source>
        <dbReference type="SAM" id="SignalP"/>
    </source>
</evidence>
<dbReference type="RefSeq" id="WP_154945786.1">
    <property type="nucleotide sequence ID" value="NZ_BJUT01000045.1"/>
</dbReference>
<keyword evidence="3" id="KW-1185">Reference proteome</keyword>
<name>A0ABQ0UHA7_PSEAF</name>
<evidence type="ECO:0000313" key="3">
    <source>
        <dbReference type="Proteomes" id="UP000321189"/>
    </source>
</evidence>
<evidence type="ECO:0008006" key="4">
    <source>
        <dbReference type="Google" id="ProtNLM"/>
    </source>
</evidence>
<dbReference type="Proteomes" id="UP000321189">
    <property type="component" value="Unassembled WGS sequence"/>
</dbReference>
<reference evidence="2 3" key="1">
    <citation type="submission" date="2019-07" db="EMBL/GenBank/DDBJ databases">
        <title>Whole genome shotgun sequence of Pseudoalteromonas atlantica NBRC 103033.</title>
        <authorList>
            <person name="Hosoyama A."/>
            <person name="Uohara A."/>
            <person name="Ohji S."/>
            <person name="Ichikawa N."/>
        </authorList>
    </citation>
    <scope>NUCLEOTIDE SEQUENCE [LARGE SCALE GENOMIC DNA]</scope>
    <source>
        <strain evidence="2 3">NBRC 103033</strain>
    </source>
</reference>